<evidence type="ECO:0000256" key="6">
    <source>
        <dbReference type="ARBA" id="ARBA00022927"/>
    </source>
</evidence>
<evidence type="ECO:0000313" key="10">
    <source>
        <dbReference type="Proteomes" id="UP001165160"/>
    </source>
</evidence>
<keyword evidence="5" id="KW-0963">Cytoplasm</keyword>
<accession>A0A9W7CG05</accession>
<keyword evidence="10" id="KW-1185">Reference proteome</keyword>
<dbReference type="SUPFAM" id="SSF48371">
    <property type="entry name" value="ARM repeat"/>
    <property type="match status" value="1"/>
</dbReference>
<reference evidence="10" key="1">
    <citation type="journal article" date="2023" name="Commun. Biol.">
        <title>Genome analysis of Parmales, the sister group of diatoms, reveals the evolutionary specialization of diatoms from phago-mixotrophs to photoautotrophs.</title>
        <authorList>
            <person name="Ban H."/>
            <person name="Sato S."/>
            <person name="Yoshikawa S."/>
            <person name="Yamada K."/>
            <person name="Nakamura Y."/>
            <person name="Ichinomiya M."/>
            <person name="Sato N."/>
            <person name="Blanc-Mathieu R."/>
            <person name="Endo H."/>
            <person name="Kuwata A."/>
            <person name="Ogata H."/>
        </authorList>
    </citation>
    <scope>NUCLEOTIDE SEQUENCE [LARGE SCALE GENOMIC DNA]</scope>
    <source>
        <strain evidence="10">NIES 3699</strain>
    </source>
</reference>
<comment type="caution">
    <text evidence="9">The sequence shown here is derived from an EMBL/GenBank/DDBJ whole genome shotgun (WGS) entry which is preliminary data.</text>
</comment>
<dbReference type="Proteomes" id="UP001165160">
    <property type="component" value="Unassembled WGS sequence"/>
</dbReference>
<dbReference type="InterPro" id="IPR011989">
    <property type="entry name" value="ARM-like"/>
</dbReference>
<keyword evidence="6" id="KW-0653">Protein transport</keyword>
<dbReference type="EMBL" id="BRXX01000339">
    <property type="protein sequence ID" value="GMI05872.1"/>
    <property type="molecule type" value="Genomic_DNA"/>
</dbReference>
<dbReference type="GO" id="GO:0005643">
    <property type="term" value="C:nuclear pore"/>
    <property type="evidence" value="ECO:0007669"/>
    <property type="project" value="TreeGrafter"/>
</dbReference>
<evidence type="ECO:0000256" key="5">
    <source>
        <dbReference type="ARBA" id="ARBA00022490"/>
    </source>
</evidence>
<dbReference type="GO" id="GO:0006611">
    <property type="term" value="P:protein export from nucleus"/>
    <property type="evidence" value="ECO:0007669"/>
    <property type="project" value="TreeGrafter"/>
</dbReference>
<gene>
    <name evidence="9" type="ORF">TrVE_jg392</name>
</gene>
<dbReference type="AlphaFoldDB" id="A0A9W7CG05"/>
<evidence type="ECO:0000256" key="8">
    <source>
        <dbReference type="ARBA" id="ARBA00040444"/>
    </source>
</evidence>
<evidence type="ECO:0000256" key="3">
    <source>
        <dbReference type="ARBA" id="ARBA00009466"/>
    </source>
</evidence>
<evidence type="ECO:0000256" key="4">
    <source>
        <dbReference type="ARBA" id="ARBA00022448"/>
    </source>
</evidence>
<dbReference type="PANTHER" id="PTHR12596:SF1">
    <property type="entry name" value="EXPORTIN-4"/>
    <property type="match status" value="1"/>
</dbReference>
<evidence type="ECO:0000256" key="2">
    <source>
        <dbReference type="ARBA" id="ARBA00004496"/>
    </source>
</evidence>
<evidence type="ECO:0000256" key="7">
    <source>
        <dbReference type="ARBA" id="ARBA00023242"/>
    </source>
</evidence>
<organism evidence="9 10">
    <name type="scientific">Triparma verrucosa</name>
    <dbReference type="NCBI Taxonomy" id="1606542"/>
    <lineage>
        <taxon>Eukaryota</taxon>
        <taxon>Sar</taxon>
        <taxon>Stramenopiles</taxon>
        <taxon>Ochrophyta</taxon>
        <taxon>Bolidophyceae</taxon>
        <taxon>Parmales</taxon>
        <taxon>Triparmaceae</taxon>
        <taxon>Triparma</taxon>
    </lineage>
</organism>
<dbReference type="GO" id="GO:0005737">
    <property type="term" value="C:cytoplasm"/>
    <property type="evidence" value="ECO:0007669"/>
    <property type="project" value="UniProtKB-SubCell"/>
</dbReference>
<name>A0A9W7CG05_9STRA</name>
<keyword evidence="4" id="KW-0813">Transport</keyword>
<sequence length="1068" mass="118000">MVRDLLLHLLQTRQNLSPHNVQALSETSTLLWKRSWLSPPLPPSSGPHIYKSTPICPTIPHPTSLFQTLHSTITSPQTPPHRTLDYLRNLLSVISTQKSQDSMKMSLQWHKKVLQSFETYSSNFIIFSMDALSLIQTYKVTDPAYEKSVFELVGTAVNWEYGGGNHFRISSVSKLIKPLPELRSHLLNLSFVKTVFSSYSPTLPPDLRTSIYEVIISLCSLTGPIFESENNKLIYAENLICYLIPILGSQVNLEDEAVALLRLLKNFKVKSLKKLNVFGEFINMITGLTKRTMDYITERIINEGGDLEGVEATVYRSYDILLEVCVLIAGESFLLTEESRKKVDEVMAGVYINCVERRIQICKSVEGKCVREEVELDEVGERLDEEELGEQIMNVSVAGRCDLVKCLGGLNIELTRALGNLRGLFERGGEVGEEAAGVLEEVRVLILFVGWLITDETAGETPIIPEAIVEACASQQAQQIASTITQIVTSLSNLSSYQAMKISTESASPMYSPLIAQQLMWFFDRFCRVYLMPNPRLYDGLEQSILFKDNFGLEANAQALIDVCTKSAVLYITSWPSEVDVVEGAVKMLEGLCGGRIRGGLTRSEGWRNLCNVFWLVGATSIHTNLAFNPQELNAMGLTPAMVEGFKRLNYERRGDVGSVIACGSGGMPDDDSKDIMNKTLMLVEGTLTKLAAFISDPSFPNTNIEAVDLCSLCVSLFSGICRSPFVGIVDSAAEDSAEAYVLTKFITPSLPKLAALMSIYGPVDNSIKTELLTALTSYAELYISFLNPVESMALYNAASEMIKGYSAIGVGSSAKESDEEDQHEDVLQAIKLLTHLGTKDFIDVVDNSPGSTPTVDVTEVLFYGINHLLPLVSGLLEYPKIAHQFFDLVGYIVEAYPEKLNSLPPDFFESLIGSLLWGMSSNDVLVGKSCLRAIEEMTKEHVKNSTLSGILANKPDTLKLCVQRLLTDVVMAPSVVFDRIDVTGGALLVLIAADLNYFTTYVREMISRVGVQEQQQQLMAAFEQLVNLETIQTGIQGKGNVGRTARVAFKKTFELFVGHVHSFLVVL</sequence>
<dbReference type="InterPro" id="IPR044189">
    <property type="entry name" value="XPO4/7-like"/>
</dbReference>
<evidence type="ECO:0000313" key="9">
    <source>
        <dbReference type="EMBL" id="GMI05872.1"/>
    </source>
</evidence>
<evidence type="ECO:0000256" key="1">
    <source>
        <dbReference type="ARBA" id="ARBA00004123"/>
    </source>
</evidence>
<comment type="similarity">
    <text evidence="3">Belongs to the exportin family.</text>
</comment>
<keyword evidence="7" id="KW-0539">Nucleus</keyword>
<dbReference type="InterPro" id="IPR016024">
    <property type="entry name" value="ARM-type_fold"/>
</dbReference>
<comment type="subcellular location">
    <subcellularLocation>
        <location evidence="2">Cytoplasm</location>
    </subcellularLocation>
    <subcellularLocation>
        <location evidence="1">Nucleus</location>
    </subcellularLocation>
</comment>
<dbReference type="GO" id="GO:0005049">
    <property type="term" value="F:nuclear export signal receptor activity"/>
    <property type="evidence" value="ECO:0007669"/>
    <property type="project" value="InterPro"/>
</dbReference>
<dbReference type="Gene3D" id="1.25.10.10">
    <property type="entry name" value="Leucine-rich Repeat Variant"/>
    <property type="match status" value="1"/>
</dbReference>
<proteinExistence type="inferred from homology"/>
<protein>
    <recommendedName>
        <fullName evidence="8">Exportin-4</fullName>
    </recommendedName>
</protein>
<dbReference type="PANTHER" id="PTHR12596">
    <property type="entry name" value="EXPORTIN 4,7-RELATED"/>
    <property type="match status" value="1"/>
</dbReference>